<protein>
    <submittedName>
        <fullName evidence="2">Uncharacterized protein</fullName>
    </submittedName>
</protein>
<reference evidence="2" key="1">
    <citation type="submission" date="2023-10" db="EMBL/GenBank/DDBJ databases">
        <authorList>
            <person name="Chen Y."/>
            <person name="Shah S."/>
            <person name="Dougan E. K."/>
            <person name="Thang M."/>
            <person name="Chan C."/>
        </authorList>
    </citation>
    <scope>NUCLEOTIDE SEQUENCE [LARGE SCALE GENOMIC DNA]</scope>
</reference>
<name>A0ABN9V8Z5_9DINO</name>
<keyword evidence="3" id="KW-1185">Reference proteome</keyword>
<feature type="non-terminal residue" evidence="2">
    <location>
        <position position="1"/>
    </location>
</feature>
<dbReference type="Proteomes" id="UP001189429">
    <property type="component" value="Unassembled WGS sequence"/>
</dbReference>
<accession>A0ABN9V8Z5</accession>
<evidence type="ECO:0000256" key="1">
    <source>
        <dbReference type="SAM" id="MobiDB-lite"/>
    </source>
</evidence>
<organism evidence="2 3">
    <name type="scientific">Prorocentrum cordatum</name>
    <dbReference type="NCBI Taxonomy" id="2364126"/>
    <lineage>
        <taxon>Eukaryota</taxon>
        <taxon>Sar</taxon>
        <taxon>Alveolata</taxon>
        <taxon>Dinophyceae</taxon>
        <taxon>Prorocentrales</taxon>
        <taxon>Prorocentraceae</taxon>
        <taxon>Prorocentrum</taxon>
    </lineage>
</organism>
<feature type="region of interest" description="Disordered" evidence="1">
    <location>
        <begin position="1"/>
        <end position="28"/>
    </location>
</feature>
<evidence type="ECO:0000313" key="3">
    <source>
        <dbReference type="Proteomes" id="UP001189429"/>
    </source>
</evidence>
<evidence type="ECO:0000313" key="2">
    <source>
        <dbReference type="EMBL" id="CAK0869279.1"/>
    </source>
</evidence>
<proteinExistence type="predicted"/>
<comment type="caution">
    <text evidence="2">The sequence shown here is derived from an EMBL/GenBank/DDBJ whole genome shotgun (WGS) entry which is preliminary data.</text>
</comment>
<sequence length="327" mass="36376">DDAAASWAKKASKADVPQIEGNSGEMDYSSCTRQQCHVSEGMLPTLSQEIRDKWKELCDKEGVKGTQQLKNALRNSVVKKDCTCELCADNLKDCKAEQFLKVTQSKADTKKEALQRAKDSGAIWMEEDSDGEELWYEKKKIHTSTHRIDTGCDFKRDLKPQSVEQYKQMITDSVTKNKAWLRKALCDTKKALGSGASSSKGESTDVDCHMMKTMQDAWDASTALTADAGLLAQRIKRDHAKSKINRERADEVMQLLKDCGPPSAELLSALGQPMEKLNAKKCRANLEACARIFLALEKAHQMLIESSGLAKKDKKKALEKARAISNK</sequence>
<gene>
    <name evidence="2" type="ORF">PCOR1329_LOCUS55685</name>
</gene>
<dbReference type="EMBL" id="CAUYUJ010016837">
    <property type="protein sequence ID" value="CAK0869279.1"/>
    <property type="molecule type" value="Genomic_DNA"/>
</dbReference>